<dbReference type="AlphaFoldDB" id="A0AAN8S9P7"/>
<dbReference type="Proteomes" id="UP001372834">
    <property type="component" value="Unassembled WGS sequence"/>
</dbReference>
<comment type="caution">
    <text evidence="2">The sequence shown here is derived from an EMBL/GenBank/DDBJ whole genome shotgun (WGS) entry which is preliminary data.</text>
</comment>
<feature type="compositionally biased region" description="Basic and acidic residues" evidence="1">
    <location>
        <begin position="45"/>
        <end position="61"/>
    </location>
</feature>
<reference evidence="2 3" key="1">
    <citation type="submission" date="2023-10" db="EMBL/GenBank/DDBJ databases">
        <title>Genomes of two closely related lineages of the louse Polyplax serrata with different host specificities.</title>
        <authorList>
            <person name="Martinu J."/>
            <person name="Tarabai H."/>
            <person name="Stefka J."/>
            <person name="Hypsa V."/>
        </authorList>
    </citation>
    <scope>NUCLEOTIDE SEQUENCE [LARGE SCALE GENOMIC DNA]</scope>
    <source>
        <strain evidence="2">HR10_N</strain>
    </source>
</reference>
<gene>
    <name evidence="2" type="ORF">RUM43_012681</name>
</gene>
<accession>A0AAN8S9P7</accession>
<proteinExistence type="predicted"/>
<organism evidence="2 3">
    <name type="scientific">Polyplax serrata</name>
    <name type="common">Common mouse louse</name>
    <dbReference type="NCBI Taxonomy" id="468196"/>
    <lineage>
        <taxon>Eukaryota</taxon>
        <taxon>Metazoa</taxon>
        <taxon>Ecdysozoa</taxon>
        <taxon>Arthropoda</taxon>
        <taxon>Hexapoda</taxon>
        <taxon>Insecta</taxon>
        <taxon>Pterygota</taxon>
        <taxon>Neoptera</taxon>
        <taxon>Paraneoptera</taxon>
        <taxon>Psocodea</taxon>
        <taxon>Troctomorpha</taxon>
        <taxon>Phthiraptera</taxon>
        <taxon>Anoplura</taxon>
        <taxon>Polyplacidae</taxon>
        <taxon>Polyplax</taxon>
    </lineage>
</organism>
<dbReference type="EMBL" id="JAWJWE010000006">
    <property type="protein sequence ID" value="KAK6632938.1"/>
    <property type="molecule type" value="Genomic_DNA"/>
</dbReference>
<feature type="compositionally biased region" description="Basic and acidic residues" evidence="1">
    <location>
        <begin position="90"/>
        <end position="108"/>
    </location>
</feature>
<evidence type="ECO:0000256" key="1">
    <source>
        <dbReference type="SAM" id="MobiDB-lite"/>
    </source>
</evidence>
<evidence type="ECO:0000313" key="3">
    <source>
        <dbReference type="Proteomes" id="UP001372834"/>
    </source>
</evidence>
<protein>
    <submittedName>
        <fullName evidence="2">Uncharacterized protein</fullName>
    </submittedName>
</protein>
<name>A0AAN8S9P7_POLSC</name>
<sequence>MENLCRVEVIHHFECLPSNSHLLPPLARKGHPPEAPLPSHRNSPRKRDFKGNPARGKEKVEGAGNVPSNLSLGRPSSRIHRTTAKALFQKKKEEEIWKGGLRRTEKNSESGSRAKKKRQKPNADFPRSFQEGRQRNV</sequence>
<feature type="region of interest" description="Disordered" evidence="1">
    <location>
        <begin position="18"/>
        <end position="137"/>
    </location>
</feature>
<evidence type="ECO:0000313" key="2">
    <source>
        <dbReference type="EMBL" id="KAK6632938.1"/>
    </source>
</evidence>